<dbReference type="AlphaFoldDB" id="A0A0J1GIE0"/>
<dbReference type="GO" id="GO:0016020">
    <property type="term" value="C:membrane"/>
    <property type="evidence" value="ECO:0007669"/>
    <property type="project" value="InterPro"/>
</dbReference>
<dbReference type="GO" id="GO:0051603">
    <property type="term" value="P:proteolysis involved in protein catabolic process"/>
    <property type="evidence" value="ECO:0007669"/>
    <property type="project" value="TreeGrafter"/>
</dbReference>
<gene>
    <name evidence="10" type="ORF">ABT58_18475</name>
</gene>
<protein>
    <recommendedName>
        <fullName evidence="8">Putative beta-barrel assembly-enhancing protease</fullName>
        <ecNumber evidence="8">3.4.-.-</ecNumber>
    </recommendedName>
</protein>
<dbReference type="InterPro" id="IPR001915">
    <property type="entry name" value="Peptidase_M48"/>
</dbReference>
<dbReference type="EMBL" id="LDOV01000036">
    <property type="protein sequence ID" value="KLU99248.1"/>
    <property type="molecule type" value="Genomic_DNA"/>
</dbReference>
<dbReference type="HAMAP" id="MF_00997">
    <property type="entry name" value="Protease_BepA"/>
    <property type="match status" value="1"/>
</dbReference>
<dbReference type="Pfam" id="PF01435">
    <property type="entry name" value="Peptidase_M48"/>
    <property type="match status" value="1"/>
</dbReference>
<keyword evidence="4 8" id="KW-0574">Periplasm</keyword>
<feature type="binding site" evidence="8">
    <location>
        <position position="138"/>
    </location>
    <ligand>
        <name>Zn(2+)</name>
        <dbReference type="ChEBI" id="CHEBI:29105"/>
        <note>catalytic</note>
    </ligand>
</feature>
<feature type="active site" evidence="8">
    <location>
        <position position="135"/>
    </location>
</feature>
<accession>A0A0J1GIE0</accession>
<organism evidence="10 11">
    <name type="scientific">Photobacterium aphoticum</name>
    <dbReference type="NCBI Taxonomy" id="754436"/>
    <lineage>
        <taxon>Bacteria</taxon>
        <taxon>Pseudomonadati</taxon>
        <taxon>Pseudomonadota</taxon>
        <taxon>Gammaproteobacteria</taxon>
        <taxon>Vibrionales</taxon>
        <taxon>Vibrionaceae</taxon>
        <taxon>Photobacterium</taxon>
    </lineage>
</organism>
<dbReference type="Gene3D" id="3.30.2010.10">
    <property type="entry name" value="Metalloproteases ('zincins'), catalytic domain"/>
    <property type="match status" value="1"/>
</dbReference>
<dbReference type="GO" id="GO:0008270">
    <property type="term" value="F:zinc ion binding"/>
    <property type="evidence" value="ECO:0007669"/>
    <property type="project" value="UniProtKB-UniRule"/>
</dbReference>
<dbReference type="PATRIC" id="fig|754436.4.peg.3909"/>
<proteinExistence type="inferred from homology"/>
<dbReference type="GO" id="GO:0042597">
    <property type="term" value="C:periplasmic space"/>
    <property type="evidence" value="ECO:0007669"/>
    <property type="project" value="UniProtKB-SubCell"/>
</dbReference>
<feature type="domain" description="Peptidase M48" evidence="9">
    <location>
        <begin position="70"/>
        <end position="255"/>
    </location>
</feature>
<dbReference type="PANTHER" id="PTHR22726:SF1">
    <property type="entry name" value="METALLOENDOPEPTIDASE OMA1, MITOCHONDRIAL"/>
    <property type="match status" value="1"/>
</dbReference>
<keyword evidence="3 8" id="KW-0732">Signal</keyword>
<evidence type="ECO:0000256" key="7">
    <source>
        <dbReference type="ARBA" id="ARBA00023049"/>
    </source>
</evidence>
<reference evidence="10 11" key="1">
    <citation type="submission" date="2015-05" db="EMBL/GenBank/DDBJ databases">
        <title>Photobacterium galathea sp. nov.</title>
        <authorList>
            <person name="Machado H."/>
            <person name="Gram L."/>
        </authorList>
    </citation>
    <scope>NUCLEOTIDE SEQUENCE [LARGE SCALE GENOMIC DNA]</scope>
    <source>
        <strain evidence="10 11">DSM 25995</strain>
    </source>
</reference>
<dbReference type="InterPro" id="IPR051156">
    <property type="entry name" value="Mito/Outer_Membr_Metalloprot"/>
</dbReference>
<feature type="binding site" evidence="8">
    <location>
        <position position="199"/>
    </location>
    <ligand>
        <name>Zn(2+)</name>
        <dbReference type="ChEBI" id="CHEBI:29105"/>
        <note>catalytic</note>
    </ligand>
</feature>
<dbReference type="SUPFAM" id="SSF48452">
    <property type="entry name" value="TPR-like"/>
    <property type="match status" value="1"/>
</dbReference>
<keyword evidence="1 8" id="KW-0645">Protease</keyword>
<name>A0A0J1GIE0_9GAMM</name>
<feature type="active site" description="Proton donor" evidence="8">
    <location>
        <position position="203"/>
    </location>
</feature>
<keyword evidence="6 8" id="KW-0862">Zinc</keyword>
<sequence precursor="true">MRVLPACALIGALLGAGSAAAANTSHDFNQLPEIGTAAASTLSIEKEMEYGDAYMRMLRASMPVISDPLLSEYIQDLGHRLVANASDVRTPFNFILIQNRDINAFAFFGGHVAIHSGLFLHARNESELASVMAHEIAHVTQRHLARSMEEQAKKSPATLAALIGSMMLAIAAPEAGIAAIHATTAASAQGQINYTRSNEKEADRIGIATLAKSGFDVQAMPRFFGRLADQYRYASKPPAMLLTHPLPESRITDSRSRAAQYAPHKVGTSARYQLARSRIIARYANLESDAALDWFDRELKKNDPTRRDALNYGKALVYIDAGQYQKAHALLDPLLAKDPTNRFYIDSATDLDLHQKHYDKAINRLKSALKSYPNQNVLNLNLANALQEANRNSESISILTRYTYDNPDDPNGWHLLAQAQAAVGRRDAELAARAELLALRGAWEKAIQMYIQASQIVEVNSLDQARYDARIDQLRLARQRFSNL</sequence>
<evidence type="ECO:0000256" key="3">
    <source>
        <dbReference type="ARBA" id="ARBA00022729"/>
    </source>
</evidence>
<comment type="subcellular location">
    <subcellularLocation>
        <location evidence="8">Periplasm</location>
    </subcellularLocation>
</comment>
<evidence type="ECO:0000256" key="1">
    <source>
        <dbReference type="ARBA" id="ARBA00022670"/>
    </source>
</evidence>
<evidence type="ECO:0000259" key="9">
    <source>
        <dbReference type="Pfam" id="PF01435"/>
    </source>
</evidence>
<feature type="binding site" evidence="8">
    <location>
        <position position="134"/>
    </location>
    <ligand>
        <name>Zn(2+)</name>
        <dbReference type="ChEBI" id="CHEBI:29105"/>
        <note>catalytic</note>
    </ligand>
</feature>
<evidence type="ECO:0000256" key="5">
    <source>
        <dbReference type="ARBA" id="ARBA00022801"/>
    </source>
</evidence>
<keyword evidence="2 8" id="KW-0479">Metal-binding</keyword>
<keyword evidence="7 8" id="KW-0482">Metalloprotease</keyword>
<dbReference type="GO" id="GO:0004222">
    <property type="term" value="F:metalloendopeptidase activity"/>
    <property type="evidence" value="ECO:0007669"/>
    <property type="project" value="InterPro"/>
</dbReference>
<comment type="similarity">
    <text evidence="8">Belongs to the peptidase M48 family. BepA subfamily.</text>
</comment>
<dbReference type="Pfam" id="PF14559">
    <property type="entry name" value="TPR_19"/>
    <property type="match status" value="1"/>
</dbReference>
<dbReference type="InterPro" id="IPR011990">
    <property type="entry name" value="TPR-like_helical_dom_sf"/>
</dbReference>
<evidence type="ECO:0000256" key="4">
    <source>
        <dbReference type="ARBA" id="ARBA00022764"/>
    </source>
</evidence>
<evidence type="ECO:0000256" key="6">
    <source>
        <dbReference type="ARBA" id="ARBA00022833"/>
    </source>
</evidence>
<evidence type="ECO:0000256" key="8">
    <source>
        <dbReference type="HAMAP-Rule" id="MF_00997"/>
    </source>
</evidence>
<comment type="cofactor">
    <cofactor evidence="8">
        <name>Zn(2+)</name>
        <dbReference type="ChEBI" id="CHEBI:29105"/>
    </cofactor>
    <text evidence="8">Binds 1 zinc ion per subunit.</text>
</comment>
<keyword evidence="11" id="KW-1185">Reference proteome</keyword>
<feature type="chain" id="PRO_5008989456" description="Putative beta-barrel assembly-enhancing protease" evidence="8">
    <location>
        <begin position="22"/>
        <end position="484"/>
    </location>
</feature>
<feature type="signal peptide" evidence="8">
    <location>
        <begin position="1"/>
        <end position="21"/>
    </location>
</feature>
<dbReference type="Proteomes" id="UP000036426">
    <property type="component" value="Unassembled WGS sequence"/>
</dbReference>
<dbReference type="PANTHER" id="PTHR22726">
    <property type="entry name" value="METALLOENDOPEPTIDASE OMA1"/>
    <property type="match status" value="1"/>
</dbReference>
<comment type="function">
    <text evidence="8">Functions as both a chaperone and a metalloprotease. Maintains the integrity of the outer membrane by promoting either the assembly or the elimination of outer membrane proteins, depending on their folding state.</text>
</comment>
<dbReference type="Gene3D" id="1.25.40.10">
    <property type="entry name" value="Tetratricopeptide repeat domain"/>
    <property type="match status" value="1"/>
</dbReference>
<keyword evidence="5 8" id="KW-0378">Hydrolase</keyword>
<evidence type="ECO:0000313" key="11">
    <source>
        <dbReference type="Proteomes" id="UP000036426"/>
    </source>
</evidence>
<comment type="caution">
    <text evidence="10">The sequence shown here is derived from an EMBL/GenBank/DDBJ whole genome shotgun (WGS) entry which is preliminary data.</text>
</comment>
<evidence type="ECO:0000313" key="10">
    <source>
        <dbReference type="EMBL" id="KLU99248.1"/>
    </source>
</evidence>
<evidence type="ECO:0000256" key="2">
    <source>
        <dbReference type="ARBA" id="ARBA00022723"/>
    </source>
</evidence>
<dbReference type="InterPro" id="IPR030873">
    <property type="entry name" value="Protease_BepA"/>
</dbReference>
<dbReference type="EC" id="3.4.-.-" evidence="8"/>